<dbReference type="AlphaFoldDB" id="A0A5K3FMY8"/>
<reference evidence="2" key="1">
    <citation type="submission" date="2019-11" db="UniProtKB">
        <authorList>
            <consortium name="WormBaseParasite"/>
        </authorList>
    </citation>
    <scope>IDENTIFICATION</scope>
</reference>
<feature type="region of interest" description="Disordered" evidence="1">
    <location>
        <begin position="16"/>
        <end position="35"/>
    </location>
</feature>
<proteinExistence type="predicted"/>
<protein>
    <submittedName>
        <fullName evidence="2">Uncharacterized protein</fullName>
    </submittedName>
</protein>
<evidence type="ECO:0000313" key="2">
    <source>
        <dbReference type="WBParaSite" id="MCU_009762-RA"/>
    </source>
</evidence>
<accession>A0A5K3FMY8</accession>
<name>A0A5K3FMY8_MESCO</name>
<evidence type="ECO:0000256" key="1">
    <source>
        <dbReference type="SAM" id="MobiDB-lite"/>
    </source>
</evidence>
<organism evidence="2">
    <name type="scientific">Mesocestoides corti</name>
    <name type="common">Flatworm</name>
    <dbReference type="NCBI Taxonomy" id="53468"/>
    <lineage>
        <taxon>Eukaryota</taxon>
        <taxon>Metazoa</taxon>
        <taxon>Spiralia</taxon>
        <taxon>Lophotrochozoa</taxon>
        <taxon>Platyhelminthes</taxon>
        <taxon>Cestoda</taxon>
        <taxon>Eucestoda</taxon>
        <taxon>Cyclophyllidea</taxon>
        <taxon>Mesocestoididae</taxon>
        <taxon>Mesocestoides</taxon>
    </lineage>
</organism>
<sequence>MSGVASVLASDGIRTSTSDEALAAQRRRHRRQKPAGLQLRTELRWIRVLPACLQEQNPSSTIRLSH</sequence>
<dbReference type="WBParaSite" id="MCU_009762-RA">
    <property type="protein sequence ID" value="MCU_009762-RA"/>
    <property type="gene ID" value="MCU_009762"/>
</dbReference>